<dbReference type="EMBL" id="BNJK01000001">
    <property type="protein sequence ID" value="GHO90154.1"/>
    <property type="molecule type" value="Genomic_DNA"/>
</dbReference>
<evidence type="ECO:0000259" key="5">
    <source>
        <dbReference type="Pfam" id="PF07602"/>
    </source>
</evidence>
<dbReference type="RefSeq" id="WP_220201147.1">
    <property type="nucleotide sequence ID" value="NZ_BNJK01000001.1"/>
</dbReference>
<keyword evidence="7" id="KW-1185">Reference proteome</keyword>
<proteinExistence type="predicted"/>
<dbReference type="Proteomes" id="UP000597444">
    <property type="component" value="Unassembled WGS sequence"/>
</dbReference>
<evidence type="ECO:0000313" key="6">
    <source>
        <dbReference type="EMBL" id="GHO90154.1"/>
    </source>
</evidence>
<sequence>MHRSKKIQLLIGGFLLFIVVAVIPLATLSDKINPAHGASHSRRTENDLHGNWVRGPHRTKQPTPKKVLYVSPSGNDNNDGSKRHPFATIGHAAQVVTPGTIVFVLPGIYNESITLNVDGTADQRISFYSTKRWGAKIHTSNSDVPWTTRADYVDIVGFDISSSGSRDGLVNMGSYIRTIGNHIHDIPGVCDNHGGSGMTDGDYEEHDNDIIGNVVNNIGSTYPLMCQYVHAIYHSNARGHIYNNIAYNNAGNGINLWHAATDAVVANNLVFNNREHGISYGTDTDNTDDKMGDNFIVTNNIVVNSGRLGIREREGVLGHNQLLNNYVTCSGSASFGDEGYDWPSAAGTTDKNTFAPHCRYQPTPSTPWLPTPTSSLVAQETPLQEINETTISAWQQAVTGMADDQGTLQQETDVTTNSWQKALTNTVVDQETSQQETDTTAVSSWAQIVIRIVINHGTDVGAPHRDYYGQKRPKGKAYDIGPFEIA</sequence>
<dbReference type="InterPro" id="IPR011050">
    <property type="entry name" value="Pectin_lyase_fold/virulence"/>
</dbReference>
<feature type="region of interest" description="Disordered" evidence="4">
    <location>
        <begin position="33"/>
        <end position="64"/>
    </location>
</feature>
<evidence type="ECO:0000256" key="2">
    <source>
        <dbReference type="ARBA" id="ARBA00022525"/>
    </source>
</evidence>
<evidence type="ECO:0000256" key="1">
    <source>
        <dbReference type="ARBA" id="ARBA00004613"/>
    </source>
</evidence>
<dbReference type="PANTHER" id="PTHR40088">
    <property type="entry name" value="PECTATE LYASE (EUROFUNG)"/>
    <property type="match status" value="1"/>
</dbReference>
<dbReference type="Gene3D" id="2.160.20.10">
    <property type="entry name" value="Single-stranded right-handed beta-helix, Pectin lyase-like"/>
    <property type="match status" value="1"/>
</dbReference>
<comment type="caution">
    <text evidence="6">The sequence shown here is derived from an EMBL/GenBank/DDBJ whole genome shotgun (WGS) entry which is preliminary data.</text>
</comment>
<dbReference type="Pfam" id="PF07602">
    <property type="entry name" value="DUF1565"/>
    <property type="match status" value="1"/>
</dbReference>
<dbReference type="PANTHER" id="PTHR40088:SF2">
    <property type="entry name" value="SECRETED SUGAR HYDROLASE"/>
    <property type="match status" value="1"/>
</dbReference>
<evidence type="ECO:0000256" key="3">
    <source>
        <dbReference type="ARBA" id="ARBA00022729"/>
    </source>
</evidence>
<gene>
    <name evidence="6" type="ORF">KSF_002020</name>
</gene>
<keyword evidence="3" id="KW-0732">Signal</keyword>
<feature type="domain" description="DUF1565" evidence="5">
    <location>
        <begin position="73"/>
        <end position="113"/>
    </location>
</feature>
<reference evidence="6" key="1">
    <citation type="submission" date="2020-10" db="EMBL/GenBank/DDBJ databases">
        <title>Taxonomic study of unclassified bacteria belonging to the class Ktedonobacteria.</title>
        <authorList>
            <person name="Yabe S."/>
            <person name="Wang C.M."/>
            <person name="Zheng Y."/>
            <person name="Sakai Y."/>
            <person name="Cavaletti L."/>
            <person name="Monciardini P."/>
            <person name="Donadio S."/>
        </authorList>
    </citation>
    <scope>NUCLEOTIDE SEQUENCE</scope>
    <source>
        <strain evidence="6">ID150040</strain>
    </source>
</reference>
<dbReference type="InterPro" id="IPR006626">
    <property type="entry name" value="PbH1"/>
</dbReference>
<dbReference type="NCBIfam" id="NF041518">
    <property type="entry name" value="choice_anch_Q"/>
    <property type="match status" value="1"/>
</dbReference>
<dbReference type="AlphaFoldDB" id="A0A8J3IFA4"/>
<protein>
    <recommendedName>
        <fullName evidence="5">DUF1565 domain-containing protein</fullName>
    </recommendedName>
</protein>
<dbReference type="InterPro" id="IPR052052">
    <property type="entry name" value="Polysaccharide_Lyase_9"/>
</dbReference>
<dbReference type="GO" id="GO:0016837">
    <property type="term" value="F:carbon-oxygen lyase activity, acting on polysaccharides"/>
    <property type="evidence" value="ECO:0007669"/>
    <property type="project" value="TreeGrafter"/>
</dbReference>
<dbReference type="SUPFAM" id="SSF51126">
    <property type="entry name" value="Pectin lyase-like"/>
    <property type="match status" value="1"/>
</dbReference>
<accession>A0A8J3IFA4</accession>
<evidence type="ECO:0000256" key="4">
    <source>
        <dbReference type="SAM" id="MobiDB-lite"/>
    </source>
</evidence>
<dbReference type="SMART" id="SM00710">
    <property type="entry name" value="PbH1"/>
    <property type="match status" value="3"/>
</dbReference>
<keyword evidence="2" id="KW-0964">Secreted</keyword>
<dbReference type="InterPro" id="IPR059226">
    <property type="entry name" value="Choice_anch_Q_dom"/>
</dbReference>
<dbReference type="InterPro" id="IPR011459">
    <property type="entry name" value="DUF1565"/>
</dbReference>
<comment type="subcellular location">
    <subcellularLocation>
        <location evidence="1">Secreted</location>
    </subcellularLocation>
</comment>
<organism evidence="6 7">
    <name type="scientific">Reticulibacter mediterranei</name>
    <dbReference type="NCBI Taxonomy" id="2778369"/>
    <lineage>
        <taxon>Bacteria</taxon>
        <taxon>Bacillati</taxon>
        <taxon>Chloroflexota</taxon>
        <taxon>Ktedonobacteria</taxon>
        <taxon>Ktedonobacterales</taxon>
        <taxon>Reticulibacteraceae</taxon>
        <taxon>Reticulibacter</taxon>
    </lineage>
</organism>
<dbReference type="GO" id="GO:0005576">
    <property type="term" value="C:extracellular region"/>
    <property type="evidence" value="ECO:0007669"/>
    <property type="project" value="UniProtKB-SubCell"/>
</dbReference>
<evidence type="ECO:0000313" key="7">
    <source>
        <dbReference type="Proteomes" id="UP000597444"/>
    </source>
</evidence>
<dbReference type="InterPro" id="IPR012334">
    <property type="entry name" value="Pectin_lyas_fold"/>
</dbReference>
<name>A0A8J3IFA4_9CHLR</name>